<evidence type="ECO:0000259" key="3">
    <source>
        <dbReference type="Pfam" id="PF00534"/>
    </source>
</evidence>
<keyword evidence="6" id="KW-1185">Reference proteome</keyword>
<dbReference type="GO" id="GO:0016757">
    <property type="term" value="F:glycosyltransferase activity"/>
    <property type="evidence" value="ECO:0007669"/>
    <property type="project" value="UniProtKB-KW"/>
</dbReference>
<sequence length="417" mass="46931">MEKRIAFISEHASPLATPGGTDAGGQNVYVTELAKELARLQYQVDIFTRWENEQLPQVVCCSPGIRVVHIEAGPRRYIEKENLLPYMADFRRHLIDFIRNTGQNYELIHAHFFMSALVAMEVKMIMGIPFVVTFHALGHIRRLFQGSNDRFPAERIQIETDAIRFADRVIAECPQDKEDLTRFYSAPERKISVIPCGVNTAQFYRIPQQEARAHINIPKEDFTLLQLGRMVPRKGIENVIRSLDILCKKDLPFRLIIVGGDPQDVAGQPELARLQDLCKLLGIADRVSFAGKKEQQELKYYYSAADIFITTPWYEPFGITPLEAMACQTPVIGSGVGGITYSVKEGATGLLVAPEDPVALADSILYLSKRPEYLRQLGRNGLSRVQTLFTWQGIAGKMAAVYEEIRSVADFGIKQVV</sequence>
<organism evidence="5 6">
    <name type="scientific">Niabella ginsenosidivorans</name>
    <dbReference type="NCBI Taxonomy" id="1176587"/>
    <lineage>
        <taxon>Bacteria</taxon>
        <taxon>Pseudomonadati</taxon>
        <taxon>Bacteroidota</taxon>
        <taxon>Chitinophagia</taxon>
        <taxon>Chitinophagales</taxon>
        <taxon>Chitinophagaceae</taxon>
        <taxon>Niabella</taxon>
    </lineage>
</organism>
<keyword evidence="2 5" id="KW-0808">Transferase</keyword>
<dbReference type="Proteomes" id="UP000077667">
    <property type="component" value="Chromosome"/>
</dbReference>
<dbReference type="KEGG" id="nia:A8C56_13715"/>
<dbReference type="AlphaFoldDB" id="A0A1A9I5C8"/>
<keyword evidence="1" id="KW-0328">Glycosyltransferase</keyword>
<evidence type="ECO:0000256" key="2">
    <source>
        <dbReference type="ARBA" id="ARBA00022679"/>
    </source>
</evidence>
<reference evidence="5 6" key="1">
    <citation type="submission" date="2016-05" db="EMBL/GenBank/DDBJ databases">
        <title>Niabella ginsenosidivorans BS26 whole genome sequencing.</title>
        <authorList>
            <person name="Im W.T."/>
            <person name="Siddiqi M.Z."/>
        </authorList>
    </citation>
    <scope>NUCLEOTIDE SEQUENCE [LARGE SCALE GENOMIC DNA]</scope>
    <source>
        <strain evidence="5 6">BS26</strain>
    </source>
</reference>
<dbReference type="OrthoDB" id="9810929at2"/>
<dbReference type="InterPro" id="IPR001296">
    <property type="entry name" value="Glyco_trans_1"/>
</dbReference>
<dbReference type="InterPro" id="IPR028098">
    <property type="entry name" value="Glyco_trans_4-like_N"/>
</dbReference>
<gene>
    <name evidence="5" type="ORF">A8C56_13715</name>
</gene>
<name>A0A1A9I5C8_9BACT</name>
<evidence type="ECO:0000259" key="4">
    <source>
        <dbReference type="Pfam" id="PF13439"/>
    </source>
</evidence>
<dbReference type="Pfam" id="PF00534">
    <property type="entry name" value="Glycos_transf_1"/>
    <property type="match status" value="1"/>
</dbReference>
<feature type="domain" description="Glycosyltransferase subfamily 4-like N-terminal" evidence="4">
    <location>
        <begin position="24"/>
        <end position="201"/>
    </location>
</feature>
<dbReference type="RefSeq" id="WP_067757067.1">
    <property type="nucleotide sequence ID" value="NZ_CP015772.1"/>
</dbReference>
<evidence type="ECO:0000313" key="6">
    <source>
        <dbReference type="Proteomes" id="UP000077667"/>
    </source>
</evidence>
<dbReference type="STRING" id="1176587.A8C56_13715"/>
<dbReference type="PANTHER" id="PTHR12526:SF510">
    <property type="entry name" value="D-INOSITOL 3-PHOSPHATE GLYCOSYLTRANSFERASE"/>
    <property type="match status" value="1"/>
</dbReference>
<proteinExistence type="predicted"/>
<evidence type="ECO:0000256" key="1">
    <source>
        <dbReference type="ARBA" id="ARBA00022676"/>
    </source>
</evidence>
<dbReference type="Gene3D" id="3.40.50.2000">
    <property type="entry name" value="Glycogen Phosphorylase B"/>
    <property type="match status" value="2"/>
</dbReference>
<dbReference type="EMBL" id="CP015772">
    <property type="protein sequence ID" value="ANH81890.1"/>
    <property type="molecule type" value="Genomic_DNA"/>
</dbReference>
<dbReference type="SUPFAM" id="SSF53756">
    <property type="entry name" value="UDP-Glycosyltransferase/glycogen phosphorylase"/>
    <property type="match status" value="1"/>
</dbReference>
<dbReference type="PANTHER" id="PTHR12526">
    <property type="entry name" value="GLYCOSYLTRANSFERASE"/>
    <property type="match status" value="1"/>
</dbReference>
<accession>A0A1A9I5C8</accession>
<evidence type="ECO:0000313" key="5">
    <source>
        <dbReference type="EMBL" id="ANH81890.1"/>
    </source>
</evidence>
<dbReference type="Pfam" id="PF13439">
    <property type="entry name" value="Glyco_transf_4"/>
    <property type="match status" value="1"/>
</dbReference>
<protein>
    <submittedName>
        <fullName evidence="5">Glycosyl transferase family 1</fullName>
    </submittedName>
</protein>
<feature type="domain" description="Glycosyl transferase family 1" evidence="3">
    <location>
        <begin position="208"/>
        <end position="381"/>
    </location>
</feature>